<organism evidence="10 11">
    <name type="scientific">Nitrosomonas eutropha</name>
    <dbReference type="NCBI Taxonomy" id="916"/>
    <lineage>
        <taxon>Bacteria</taxon>
        <taxon>Pseudomonadati</taxon>
        <taxon>Pseudomonadota</taxon>
        <taxon>Betaproteobacteria</taxon>
        <taxon>Nitrosomonadales</taxon>
        <taxon>Nitrosomonadaceae</taxon>
        <taxon>Nitrosomonas</taxon>
    </lineage>
</organism>
<feature type="transmembrane region" description="Helical" evidence="8">
    <location>
        <begin position="222"/>
        <end position="242"/>
    </location>
</feature>
<feature type="transmembrane region" description="Helical" evidence="8">
    <location>
        <begin position="54"/>
        <end position="70"/>
    </location>
</feature>
<evidence type="ECO:0000256" key="7">
    <source>
        <dbReference type="ARBA" id="ARBA00023136"/>
    </source>
</evidence>
<feature type="transmembrane region" description="Helical" evidence="8">
    <location>
        <begin position="262"/>
        <end position="282"/>
    </location>
</feature>
<dbReference type="NCBIfam" id="TIGR02914">
    <property type="entry name" value="EpsI_fam"/>
    <property type="match status" value="1"/>
</dbReference>
<protein>
    <submittedName>
        <fullName evidence="10">Exosortase A</fullName>
    </submittedName>
</protein>
<evidence type="ECO:0000256" key="6">
    <source>
        <dbReference type="ARBA" id="ARBA00022989"/>
    </source>
</evidence>
<keyword evidence="2" id="KW-1003">Cell membrane</keyword>
<dbReference type="Pfam" id="PF09721">
    <property type="entry name" value="Exosortase_EpsH"/>
    <property type="match status" value="1"/>
</dbReference>
<dbReference type="InterPro" id="IPR014263">
    <property type="entry name" value="Methanolan_biosynth_EpsI"/>
</dbReference>
<dbReference type="InterPro" id="IPR026392">
    <property type="entry name" value="Exo/Archaeosortase_dom"/>
</dbReference>
<dbReference type="NCBIfam" id="TIGR02602">
    <property type="entry name" value="8TM_EpsH"/>
    <property type="match status" value="1"/>
</dbReference>
<dbReference type="InterPro" id="IPR013426">
    <property type="entry name" value="EpsH-like"/>
</dbReference>
<comment type="caution">
    <text evidence="10">The sequence shown here is derived from an EMBL/GenBank/DDBJ whole genome shotgun (WGS) entry which is preliminary data.</text>
</comment>
<evidence type="ECO:0000256" key="3">
    <source>
        <dbReference type="ARBA" id="ARBA00022670"/>
    </source>
</evidence>
<evidence type="ECO:0000313" key="10">
    <source>
        <dbReference type="EMBL" id="PXV83477.1"/>
    </source>
</evidence>
<comment type="subcellular location">
    <subcellularLocation>
        <location evidence="1">Cell membrane</location>
        <topology evidence="1">Multi-pass membrane protein</topology>
    </subcellularLocation>
</comment>
<feature type="transmembrane region" description="Helical" evidence="8">
    <location>
        <begin position="303"/>
        <end position="328"/>
    </location>
</feature>
<dbReference type="RefSeq" id="WP_049753092.1">
    <property type="nucleotide sequence ID" value="NZ_QICQ01000005.1"/>
</dbReference>
<dbReference type="InterPro" id="IPR017540">
    <property type="entry name" value="Exosortase-1"/>
</dbReference>
<dbReference type="InterPro" id="IPR019127">
    <property type="entry name" value="Exosortase"/>
</dbReference>
<feature type="transmembrane region" description="Helical" evidence="8">
    <location>
        <begin position="23"/>
        <end position="42"/>
    </location>
</feature>
<keyword evidence="4 8" id="KW-0812">Transmembrane</keyword>
<reference evidence="10 11" key="1">
    <citation type="submission" date="2018-04" db="EMBL/GenBank/DDBJ databases">
        <title>Active sludge and wastewater microbial communities from Klosterneuburg, Austria.</title>
        <authorList>
            <person name="Wagner M."/>
        </authorList>
    </citation>
    <scope>NUCLEOTIDE SEQUENCE [LARGE SCALE GENOMIC DNA]</scope>
    <source>
        <strain evidence="10 11">Nm 57</strain>
    </source>
</reference>
<keyword evidence="3" id="KW-0645">Protease</keyword>
<keyword evidence="7 8" id="KW-0472">Membrane</keyword>
<keyword evidence="6 8" id="KW-1133">Transmembrane helix</keyword>
<accession>A0ABX5M9J6</accession>
<proteinExistence type="predicted"/>
<feature type="transmembrane region" description="Helical" evidence="8">
    <location>
        <begin position="85"/>
        <end position="109"/>
    </location>
</feature>
<dbReference type="NCBIfam" id="TIGR03109">
    <property type="entry name" value="exosort_XrtA"/>
    <property type="match status" value="1"/>
</dbReference>
<name>A0ABX5M9J6_9PROT</name>
<evidence type="ECO:0000256" key="1">
    <source>
        <dbReference type="ARBA" id="ARBA00004651"/>
    </source>
</evidence>
<evidence type="ECO:0000259" key="9">
    <source>
        <dbReference type="Pfam" id="PF11984"/>
    </source>
</evidence>
<dbReference type="NCBIfam" id="TIGR04178">
    <property type="entry name" value="exo_archaeo"/>
    <property type="match status" value="1"/>
</dbReference>
<keyword evidence="11" id="KW-1185">Reference proteome</keyword>
<dbReference type="Pfam" id="PF11984">
    <property type="entry name" value="DUF3485"/>
    <property type="match status" value="1"/>
</dbReference>
<gene>
    <name evidence="10" type="ORF">C8R14_10582</name>
</gene>
<feature type="domain" description="Methanolan biosynthesis EpsI" evidence="9">
    <location>
        <begin position="317"/>
        <end position="514"/>
    </location>
</feature>
<evidence type="ECO:0000313" key="11">
    <source>
        <dbReference type="Proteomes" id="UP000247780"/>
    </source>
</evidence>
<feature type="transmembrane region" description="Helical" evidence="8">
    <location>
        <begin position="121"/>
        <end position="143"/>
    </location>
</feature>
<sequence length="526" mass="58855">MGTQVQLRNAALSSNTINGRREAVLITLLVIALVLGIYHETIESIVAIWNRSETYAHGFLIAPFSIYMIWKRRAVLATVKYHPDYMPLLVLAGLGIGWLLASAAGVMVAEQYALVAMIPMIVWAMLGFHAFNTIIFPLAYLLFAVPFGEVFIPPLIDFTADFTVSALQATGIPVYREGSFFSIPSGNWSVVEACSGVRYLIASVTLGTLYAYLTYHSLSRRLIFIAFSIVVPIIANGLRAYLIVMTGHLSDMRLAVGVDHLIYGWIFFGLVMLLLFWIGSLWREDHLDESMSVDNSSSADLRFPSVSVKATLGMVGLVVAIASIWPMYMNYLNDESNPQQMPEINIVDPSGKWESDSTRSPNWTPRYIGSPEQFIGHFHHENQRVSLYVTYYRNQQQESKLISSSNTLVTDLSSGWRNVGENERKLPLGATELSVNQDLLHAATSRLLVWRWYWLIDQETASPYLGKAIQAMNWILGKGDDGAEIIVAAAYEHDPEEAASVLREFIGDMKPVINERLLAVHSTYRD</sequence>
<feature type="transmembrane region" description="Helical" evidence="8">
    <location>
        <begin position="197"/>
        <end position="215"/>
    </location>
</feature>
<evidence type="ECO:0000256" key="2">
    <source>
        <dbReference type="ARBA" id="ARBA00022475"/>
    </source>
</evidence>
<evidence type="ECO:0000256" key="4">
    <source>
        <dbReference type="ARBA" id="ARBA00022692"/>
    </source>
</evidence>
<keyword evidence="5" id="KW-0378">Hydrolase</keyword>
<dbReference type="EMBL" id="QICQ01000005">
    <property type="protein sequence ID" value="PXV83477.1"/>
    <property type="molecule type" value="Genomic_DNA"/>
</dbReference>
<dbReference type="Proteomes" id="UP000247780">
    <property type="component" value="Unassembled WGS sequence"/>
</dbReference>
<evidence type="ECO:0000256" key="8">
    <source>
        <dbReference type="SAM" id="Phobius"/>
    </source>
</evidence>
<evidence type="ECO:0000256" key="5">
    <source>
        <dbReference type="ARBA" id="ARBA00022801"/>
    </source>
</evidence>